<feature type="compositionally biased region" description="Low complexity" evidence="1">
    <location>
        <begin position="15"/>
        <end position="26"/>
    </location>
</feature>
<comment type="caution">
    <text evidence="2">The sequence shown here is derived from an EMBL/GenBank/DDBJ whole genome shotgun (WGS) entry which is preliminary data.</text>
</comment>
<gene>
    <name evidence="2" type="ORF">RJT34_28415</name>
</gene>
<reference evidence="2 3" key="1">
    <citation type="submission" date="2024-01" db="EMBL/GenBank/DDBJ databases">
        <title>The genomes of 5 underutilized Papilionoideae crops provide insights into root nodulation and disease resistance.</title>
        <authorList>
            <person name="Yuan L."/>
        </authorList>
    </citation>
    <scope>NUCLEOTIDE SEQUENCE [LARGE SCALE GENOMIC DNA]</scope>
    <source>
        <strain evidence="2">LY-2023</strain>
        <tissue evidence="2">Leaf</tissue>
    </source>
</reference>
<proteinExistence type="predicted"/>
<dbReference type="EMBL" id="JAYKXN010000007">
    <property type="protein sequence ID" value="KAK7272049.1"/>
    <property type="molecule type" value="Genomic_DNA"/>
</dbReference>
<name>A0AAN9IBI3_CLITE</name>
<evidence type="ECO:0000313" key="2">
    <source>
        <dbReference type="EMBL" id="KAK7272049.1"/>
    </source>
</evidence>
<feature type="compositionally biased region" description="Basic and acidic residues" evidence="1">
    <location>
        <begin position="78"/>
        <end position="93"/>
    </location>
</feature>
<accession>A0AAN9IBI3</accession>
<sequence length="93" mass="9930">MAAPSGPALDPRSSPIGKPIKPAPIGRNTFQAVPVVTPGLRCITANPKTGQRIEAAKGKIRRKTCCVDWKGKGQGAAAEERRLMDEDQRESPP</sequence>
<feature type="region of interest" description="Disordered" evidence="1">
    <location>
        <begin position="1"/>
        <end position="26"/>
    </location>
</feature>
<evidence type="ECO:0000313" key="3">
    <source>
        <dbReference type="Proteomes" id="UP001359559"/>
    </source>
</evidence>
<feature type="region of interest" description="Disordered" evidence="1">
    <location>
        <begin position="70"/>
        <end position="93"/>
    </location>
</feature>
<evidence type="ECO:0000256" key="1">
    <source>
        <dbReference type="SAM" id="MobiDB-lite"/>
    </source>
</evidence>
<organism evidence="2 3">
    <name type="scientific">Clitoria ternatea</name>
    <name type="common">Butterfly pea</name>
    <dbReference type="NCBI Taxonomy" id="43366"/>
    <lineage>
        <taxon>Eukaryota</taxon>
        <taxon>Viridiplantae</taxon>
        <taxon>Streptophyta</taxon>
        <taxon>Embryophyta</taxon>
        <taxon>Tracheophyta</taxon>
        <taxon>Spermatophyta</taxon>
        <taxon>Magnoliopsida</taxon>
        <taxon>eudicotyledons</taxon>
        <taxon>Gunneridae</taxon>
        <taxon>Pentapetalae</taxon>
        <taxon>rosids</taxon>
        <taxon>fabids</taxon>
        <taxon>Fabales</taxon>
        <taxon>Fabaceae</taxon>
        <taxon>Papilionoideae</taxon>
        <taxon>50 kb inversion clade</taxon>
        <taxon>NPAAA clade</taxon>
        <taxon>indigoferoid/millettioid clade</taxon>
        <taxon>Phaseoleae</taxon>
        <taxon>Clitoria</taxon>
    </lineage>
</organism>
<dbReference type="AlphaFoldDB" id="A0AAN9IBI3"/>
<protein>
    <submittedName>
        <fullName evidence="2">Uncharacterized protein</fullName>
    </submittedName>
</protein>
<dbReference type="Proteomes" id="UP001359559">
    <property type="component" value="Unassembled WGS sequence"/>
</dbReference>
<keyword evidence="3" id="KW-1185">Reference proteome</keyword>